<dbReference type="EMBL" id="CAMGYJ010000010">
    <property type="protein sequence ID" value="CAI0547982.1"/>
    <property type="molecule type" value="Genomic_DNA"/>
</dbReference>
<name>A0AAV0QR58_9ROSI</name>
<evidence type="ECO:0000313" key="2">
    <source>
        <dbReference type="Proteomes" id="UP001154282"/>
    </source>
</evidence>
<keyword evidence="2" id="KW-1185">Reference proteome</keyword>
<organism evidence="1 2">
    <name type="scientific">Linum tenue</name>
    <dbReference type="NCBI Taxonomy" id="586396"/>
    <lineage>
        <taxon>Eukaryota</taxon>
        <taxon>Viridiplantae</taxon>
        <taxon>Streptophyta</taxon>
        <taxon>Embryophyta</taxon>
        <taxon>Tracheophyta</taxon>
        <taxon>Spermatophyta</taxon>
        <taxon>Magnoliopsida</taxon>
        <taxon>eudicotyledons</taxon>
        <taxon>Gunneridae</taxon>
        <taxon>Pentapetalae</taxon>
        <taxon>rosids</taxon>
        <taxon>fabids</taxon>
        <taxon>Malpighiales</taxon>
        <taxon>Linaceae</taxon>
        <taxon>Linum</taxon>
    </lineage>
</organism>
<dbReference type="Proteomes" id="UP001154282">
    <property type="component" value="Unassembled WGS sequence"/>
</dbReference>
<comment type="caution">
    <text evidence="1">The sequence shown here is derived from an EMBL/GenBank/DDBJ whole genome shotgun (WGS) entry which is preliminary data.</text>
</comment>
<protein>
    <submittedName>
        <fullName evidence="1">Uncharacterized protein</fullName>
    </submittedName>
</protein>
<evidence type="ECO:0000313" key="1">
    <source>
        <dbReference type="EMBL" id="CAI0547982.1"/>
    </source>
</evidence>
<proteinExistence type="predicted"/>
<accession>A0AAV0QR58</accession>
<gene>
    <name evidence="1" type="ORF">LITE_LOCUS44592</name>
</gene>
<sequence>MGTLARILQTSLLRISSPRSSTAQATRTTSFAPR</sequence>
<reference evidence="1" key="1">
    <citation type="submission" date="2022-08" db="EMBL/GenBank/DDBJ databases">
        <authorList>
            <person name="Gutierrez-Valencia J."/>
        </authorList>
    </citation>
    <scope>NUCLEOTIDE SEQUENCE</scope>
</reference>
<dbReference type="AlphaFoldDB" id="A0AAV0QR58"/>